<dbReference type="Proteomes" id="UP000291562">
    <property type="component" value="Chromosome"/>
</dbReference>
<dbReference type="KEGG" id="xbc:ELE36_14170"/>
<evidence type="ECO:0000313" key="2">
    <source>
        <dbReference type="Proteomes" id="UP000291562"/>
    </source>
</evidence>
<reference evidence="1 2" key="1">
    <citation type="submission" date="2019-01" db="EMBL/GenBank/DDBJ databases">
        <title>Pseudolysobacter antarctica gen. nov., sp. nov., isolated from Fildes Peninsula, Antarctica.</title>
        <authorList>
            <person name="Wei Z."/>
            <person name="Peng F."/>
        </authorList>
    </citation>
    <scope>NUCLEOTIDE SEQUENCE [LARGE SCALE GENOMIC DNA]</scope>
    <source>
        <strain evidence="1 2">AQ6-296</strain>
    </source>
</reference>
<protein>
    <submittedName>
        <fullName evidence="1">Uncharacterized protein</fullName>
    </submittedName>
</protein>
<name>A0A411HM12_9GAMM</name>
<sequence>MNAKTNLIWVCNHALKLLSAAALAIVVAGLLGFAAQSKSLAALNTGQSQTAPPYALEWQLGDRRLRYFETSKTGAAEWSFDAFACRHDDVSTLAPGRWRVIAQPHAAGRDAQVSLAPLDAGDANALPHPRALIACGERGTPDAVAIPAHTLSWLAARSGGVVYVRQ</sequence>
<dbReference type="RefSeq" id="WP_129834377.1">
    <property type="nucleotide sequence ID" value="NZ_CP035704.1"/>
</dbReference>
<organism evidence="1 2">
    <name type="scientific">Pseudolysobacter antarcticus</name>
    <dbReference type="NCBI Taxonomy" id="2511995"/>
    <lineage>
        <taxon>Bacteria</taxon>
        <taxon>Pseudomonadati</taxon>
        <taxon>Pseudomonadota</taxon>
        <taxon>Gammaproteobacteria</taxon>
        <taxon>Lysobacterales</taxon>
        <taxon>Rhodanobacteraceae</taxon>
        <taxon>Pseudolysobacter</taxon>
    </lineage>
</organism>
<proteinExistence type="predicted"/>
<dbReference type="AlphaFoldDB" id="A0A411HM12"/>
<accession>A0A411HM12</accession>
<keyword evidence="2" id="KW-1185">Reference proteome</keyword>
<gene>
    <name evidence="1" type="ORF">ELE36_14170</name>
</gene>
<dbReference type="EMBL" id="CP035704">
    <property type="protein sequence ID" value="QBB71407.1"/>
    <property type="molecule type" value="Genomic_DNA"/>
</dbReference>
<evidence type="ECO:0000313" key="1">
    <source>
        <dbReference type="EMBL" id="QBB71407.1"/>
    </source>
</evidence>